<keyword evidence="1" id="KW-0812">Transmembrane</keyword>
<evidence type="ECO:0000313" key="3">
    <source>
        <dbReference type="Proteomes" id="UP001215598"/>
    </source>
</evidence>
<dbReference type="PANTHER" id="PTHR35043">
    <property type="entry name" value="TRANSCRIPTION FACTOR DOMAIN-CONTAINING PROTEIN"/>
    <property type="match status" value="1"/>
</dbReference>
<dbReference type="Proteomes" id="UP001215598">
    <property type="component" value="Unassembled WGS sequence"/>
</dbReference>
<accession>A0AAD7N838</accession>
<feature type="transmembrane region" description="Helical" evidence="1">
    <location>
        <begin position="114"/>
        <end position="138"/>
    </location>
</feature>
<evidence type="ECO:0000313" key="2">
    <source>
        <dbReference type="EMBL" id="KAJ7749999.1"/>
    </source>
</evidence>
<keyword evidence="1" id="KW-0472">Membrane</keyword>
<dbReference type="AlphaFoldDB" id="A0AAD7N838"/>
<comment type="caution">
    <text evidence="2">The sequence shown here is derived from an EMBL/GenBank/DDBJ whole genome shotgun (WGS) entry which is preliminary data.</text>
</comment>
<protein>
    <submittedName>
        <fullName evidence="2">Uncharacterized protein</fullName>
    </submittedName>
</protein>
<feature type="transmembrane region" description="Helical" evidence="1">
    <location>
        <begin position="150"/>
        <end position="173"/>
    </location>
</feature>
<dbReference type="EMBL" id="JARKIB010000067">
    <property type="protein sequence ID" value="KAJ7749999.1"/>
    <property type="molecule type" value="Genomic_DNA"/>
</dbReference>
<gene>
    <name evidence="2" type="ORF">B0H16DRAFT_1724867</name>
</gene>
<sequence length="197" mass="21785">MVHECLARLAQRLPVTEIEIATLAFAVINIFIWLLWWSKPLDVERPILIGPEPEPEVAEENGSEEAGSQSFYAALVTLLHAAAGNHNLGFDASSTSVPSFYSPKCRALADRDRIILTATASAVGVVFGGIHCVTWSAIFPSAVEMWMWRASALFIAAWPAFVGCWFVLFALALSMGYRRHPLQLFRYVGLYMFYAGA</sequence>
<feature type="transmembrane region" description="Helical" evidence="1">
    <location>
        <begin position="20"/>
        <end position="37"/>
    </location>
</feature>
<evidence type="ECO:0000256" key="1">
    <source>
        <dbReference type="SAM" id="Phobius"/>
    </source>
</evidence>
<reference evidence="2" key="1">
    <citation type="submission" date="2023-03" db="EMBL/GenBank/DDBJ databases">
        <title>Massive genome expansion in bonnet fungi (Mycena s.s.) driven by repeated elements and novel gene families across ecological guilds.</title>
        <authorList>
            <consortium name="Lawrence Berkeley National Laboratory"/>
            <person name="Harder C.B."/>
            <person name="Miyauchi S."/>
            <person name="Viragh M."/>
            <person name="Kuo A."/>
            <person name="Thoen E."/>
            <person name="Andreopoulos B."/>
            <person name="Lu D."/>
            <person name="Skrede I."/>
            <person name="Drula E."/>
            <person name="Henrissat B."/>
            <person name="Morin E."/>
            <person name="Kohler A."/>
            <person name="Barry K."/>
            <person name="LaButti K."/>
            <person name="Morin E."/>
            <person name="Salamov A."/>
            <person name="Lipzen A."/>
            <person name="Mereny Z."/>
            <person name="Hegedus B."/>
            <person name="Baldrian P."/>
            <person name="Stursova M."/>
            <person name="Weitz H."/>
            <person name="Taylor A."/>
            <person name="Grigoriev I.V."/>
            <person name="Nagy L.G."/>
            <person name="Martin F."/>
            <person name="Kauserud H."/>
        </authorList>
    </citation>
    <scope>NUCLEOTIDE SEQUENCE</scope>
    <source>
        <strain evidence="2">CBHHK182m</strain>
    </source>
</reference>
<dbReference type="PANTHER" id="PTHR35043:SF7">
    <property type="entry name" value="TRANSCRIPTION FACTOR DOMAIN-CONTAINING PROTEIN"/>
    <property type="match status" value="1"/>
</dbReference>
<name>A0AAD7N838_9AGAR</name>
<keyword evidence="1" id="KW-1133">Transmembrane helix</keyword>
<keyword evidence="3" id="KW-1185">Reference proteome</keyword>
<organism evidence="2 3">
    <name type="scientific">Mycena metata</name>
    <dbReference type="NCBI Taxonomy" id="1033252"/>
    <lineage>
        <taxon>Eukaryota</taxon>
        <taxon>Fungi</taxon>
        <taxon>Dikarya</taxon>
        <taxon>Basidiomycota</taxon>
        <taxon>Agaricomycotina</taxon>
        <taxon>Agaricomycetes</taxon>
        <taxon>Agaricomycetidae</taxon>
        <taxon>Agaricales</taxon>
        <taxon>Marasmiineae</taxon>
        <taxon>Mycenaceae</taxon>
        <taxon>Mycena</taxon>
    </lineage>
</organism>
<proteinExistence type="predicted"/>